<evidence type="ECO:0000256" key="3">
    <source>
        <dbReference type="ARBA" id="ARBA00022688"/>
    </source>
</evidence>
<proteinExistence type="inferred from homology"/>
<dbReference type="CDD" id="cd02440">
    <property type="entry name" value="AdoMet_MTases"/>
    <property type="match status" value="1"/>
</dbReference>
<dbReference type="EC" id="2.1.1.64" evidence="5"/>
<reference evidence="6 7" key="2">
    <citation type="submission" date="2022-01" db="EMBL/GenBank/DDBJ databases">
        <title>Lysobacter chinensis sp. nov., a bacterium isolated from cow dung compost.</title>
        <authorList>
            <person name="Liu Y."/>
        </authorList>
    </citation>
    <scope>NUCLEOTIDE SEQUENCE [LARGE SCALE GENOMIC DNA]</scope>
    <source>
        <strain evidence="6 7">TLK-CK17</strain>
    </source>
</reference>
<organism evidence="6 7">
    <name type="scientific">Marilutibacter chinensis</name>
    <dbReference type="NCBI Taxonomy" id="2912247"/>
    <lineage>
        <taxon>Bacteria</taxon>
        <taxon>Pseudomonadati</taxon>
        <taxon>Pseudomonadota</taxon>
        <taxon>Gammaproteobacteria</taxon>
        <taxon>Lysobacterales</taxon>
        <taxon>Lysobacteraceae</taxon>
        <taxon>Marilutibacter</taxon>
    </lineage>
</organism>
<sequence>MSVTGAEANENFRQSELDKFGALAQRWWDPEGPQKALHALNPARLGYVTARVALAGAQALDVGCGGGLLSEALAGEGAEVTAIDLAPELVKVARLHRLETGVGVDYRLQSVESLADEMPARFDVVTCMEMLEHVPDPAAVVRACATLLKPGGRLFLSTLNRTPAAFALAIVGAEYVARVLPKGTHQYRDFIRPSELAAWLRAAGLQLEDVSGLMYEPWRNGARVISRTDVNYLACALKPEADAPAAGRSGG</sequence>
<feature type="binding site" evidence="5">
    <location>
        <position position="84"/>
    </location>
    <ligand>
        <name>S-adenosyl-L-methionine</name>
        <dbReference type="ChEBI" id="CHEBI:59789"/>
    </ligand>
</feature>
<comment type="catalytic activity">
    <reaction evidence="5">
        <text>a 3-(all-trans-polyprenyl)benzene-1,2-diol + S-adenosyl-L-methionine = a 2-methoxy-6-(all-trans-polyprenyl)phenol + S-adenosyl-L-homocysteine + H(+)</text>
        <dbReference type="Rhea" id="RHEA:31411"/>
        <dbReference type="Rhea" id="RHEA-COMP:9550"/>
        <dbReference type="Rhea" id="RHEA-COMP:9551"/>
        <dbReference type="ChEBI" id="CHEBI:15378"/>
        <dbReference type="ChEBI" id="CHEBI:57856"/>
        <dbReference type="ChEBI" id="CHEBI:59789"/>
        <dbReference type="ChEBI" id="CHEBI:62729"/>
        <dbReference type="ChEBI" id="CHEBI:62731"/>
        <dbReference type="EC" id="2.1.1.222"/>
    </reaction>
</comment>
<keyword evidence="4 5" id="KW-0949">S-adenosyl-L-methionine</keyword>
<feature type="binding site" evidence="5">
    <location>
        <position position="128"/>
    </location>
    <ligand>
        <name>S-adenosyl-L-methionine</name>
        <dbReference type="ChEBI" id="CHEBI:59789"/>
    </ligand>
</feature>
<dbReference type="GO" id="GO:0061542">
    <property type="term" value="F:3-demethylubiquinol 3-O-methyltransferase activity"/>
    <property type="evidence" value="ECO:0007669"/>
    <property type="project" value="UniProtKB-EC"/>
</dbReference>
<dbReference type="InterPro" id="IPR029063">
    <property type="entry name" value="SAM-dependent_MTases_sf"/>
</dbReference>
<dbReference type="RefSeq" id="WP_237053195.1">
    <property type="nucleotide sequence ID" value="NZ_JAKJPO010000001.1"/>
</dbReference>
<keyword evidence="1 5" id="KW-0489">Methyltransferase</keyword>
<reference evidence="6 7" key="3">
    <citation type="submission" date="2022-01" db="EMBL/GenBank/DDBJ databases">
        <authorList>
            <person name="Zhou L.Y."/>
        </authorList>
    </citation>
    <scope>NUCLEOTIDE SEQUENCE [LARGE SCALE GENOMIC DNA]</scope>
    <source>
        <strain evidence="6 7">TLK-CK17</strain>
    </source>
</reference>
<dbReference type="PANTHER" id="PTHR43464:SF19">
    <property type="entry name" value="UBIQUINONE BIOSYNTHESIS O-METHYLTRANSFERASE, MITOCHONDRIAL"/>
    <property type="match status" value="1"/>
</dbReference>
<comment type="catalytic activity">
    <reaction evidence="5">
        <text>a 3-demethylubiquinol + S-adenosyl-L-methionine = a ubiquinol + S-adenosyl-L-homocysteine + H(+)</text>
        <dbReference type="Rhea" id="RHEA:44380"/>
        <dbReference type="Rhea" id="RHEA-COMP:9566"/>
        <dbReference type="Rhea" id="RHEA-COMP:10914"/>
        <dbReference type="ChEBI" id="CHEBI:15378"/>
        <dbReference type="ChEBI" id="CHEBI:17976"/>
        <dbReference type="ChEBI" id="CHEBI:57856"/>
        <dbReference type="ChEBI" id="CHEBI:59789"/>
        <dbReference type="ChEBI" id="CHEBI:84422"/>
        <dbReference type="EC" id="2.1.1.64"/>
    </reaction>
</comment>
<dbReference type="EC" id="2.1.1.222" evidence="5"/>
<dbReference type="PANTHER" id="PTHR43464">
    <property type="entry name" value="METHYLTRANSFERASE"/>
    <property type="match status" value="1"/>
</dbReference>
<dbReference type="InterPro" id="IPR010233">
    <property type="entry name" value="UbiG_MeTrfase"/>
</dbReference>
<dbReference type="SUPFAM" id="SSF53335">
    <property type="entry name" value="S-adenosyl-L-methionine-dependent methyltransferases"/>
    <property type="match status" value="1"/>
</dbReference>
<comment type="similarity">
    <text evidence="5">Belongs to the methyltransferase superfamily. UbiG/COQ3 family.</text>
</comment>
<evidence type="ECO:0000256" key="5">
    <source>
        <dbReference type="HAMAP-Rule" id="MF_00472"/>
    </source>
</evidence>
<dbReference type="Pfam" id="PF13489">
    <property type="entry name" value="Methyltransf_23"/>
    <property type="match status" value="1"/>
</dbReference>
<evidence type="ECO:0000256" key="1">
    <source>
        <dbReference type="ARBA" id="ARBA00022603"/>
    </source>
</evidence>
<evidence type="ECO:0000256" key="4">
    <source>
        <dbReference type="ARBA" id="ARBA00022691"/>
    </source>
</evidence>
<feature type="binding site" evidence="5">
    <location>
        <position position="44"/>
    </location>
    <ligand>
        <name>S-adenosyl-L-methionine</name>
        <dbReference type="ChEBI" id="CHEBI:59789"/>
    </ligand>
</feature>
<dbReference type="GO" id="GO:0032259">
    <property type="term" value="P:methylation"/>
    <property type="evidence" value="ECO:0007669"/>
    <property type="project" value="UniProtKB-KW"/>
</dbReference>
<feature type="binding site" evidence="5">
    <location>
        <position position="63"/>
    </location>
    <ligand>
        <name>S-adenosyl-L-methionine</name>
        <dbReference type="ChEBI" id="CHEBI:59789"/>
    </ligand>
</feature>
<comment type="caution">
    <text evidence="6">The sequence shown here is derived from an EMBL/GenBank/DDBJ whole genome shotgun (WGS) entry which is preliminary data.</text>
</comment>
<dbReference type="Proteomes" id="UP001430796">
    <property type="component" value="Unassembled WGS sequence"/>
</dbReference>
<evidence type="ECO:0000313" key="6">
    <source>
        <dbReference type="EMBL" id="MCF7220853.1"/>
    </source>
</evidence>
<dbReference type="EMBL" id="JAKJPO010000001">
    <property type="protein sequence ID" value="MCF7220853.1"/>
    <property type="molecule type" value="Genomic_DNA"/>
</dbReference>
<reference evidence="7" key="1">
    <citation type="submission" date="2022-01" db="EMBL/GenBank/DDBJ databases">
        <title>Lysobacter chinensis sp. nov., a bacterium isolated from cow dung compost.</title>
        <authorList>
            <person name="Zhou L.Y."/>
        </authorList>
    </citation>
    <scope>NUCLEOTIDE SEQUENCE [LARGE SCALE GENOMIC DNA]</scope>
    <source>
        <strain evidence="7">TLK-CK17</strain>
    </source>
</reference>
<comment type="function">
    <text evidence="5">O-methyltransferase that catalyzes the 2 O-methylation steps in the ubiquinone biosynthetic pathway.</text>
</comment>
<dbReference type="NCBIfam" id="TIGR01983">
    <property type="entry name" value="UbiG"/>
    <property type="match status" value="1"/>
</dbReference>
<keyword evidence="3 5" id="KW-0831">Ubiquinone biosynthesis</keyword>
<evidence type="ECO:0000313" key="7">
    <source>
        <dbReference type="Proteomes" id="UP001430796"/>
    </source>
</evidence>
<keyword evidence="7" id="KW-1185">Reference proteome</keyword>
<comment type="pathway">
    <text evidence="5">Cofactor biosynthesis; ubiquinone biosynthesis.</text>
</comment>
<name>A0ABS9HQF4_9GAMM</name>
<dbReference type="GO" id="GO:0102208">
    <property type="term" value="F:2-polyprenyl-6-hydroxyphenol methylase activity"/>
    <property type="evidence" value="ECO:0007669"/>
    <property type="project" value="UniProtKB-EC"/>
</dbReference>
<protein>
    <recommendedName>
        <fullName evidence="5">Ubiquinone biosynthesis O-methyltransferase</fullName>
    </recommendedName>
    <alternativeName>
        <fullName evidence="5">2-polyprenyl-6-hydroxyphenol methylase</fullName>
        <ecNumber evidence="5">2.1.1.222</ecNumber>
    </alternativeName>
    <alternativeName>
        <fullName evidence="5">3-demethylubiquinone 3-O-methyltransferase</fullName>
        <ecNumber evidence="5">2.1.1.64</ecNumber>
    </alternativeName>
</protein>
<dbReference type="Gene3D" id="3.40.50.150">
    <property type="entry name" value="Vaccinia Virus protein VP39"/>
    <property type="match status" value="1"/>
</dbReference>
<dbReference type="HAMAP" id="MF_00472">
    <property type="entry name" value="UbiG"/>
    <property type="match status" value="1"/>
</dbReference>
<accession>A0ABS9HQF4</accession>
<gene>
    <name evidence="5 6" type="primary">ubiG</name>
    <name evidence="6" type="ORF">L3V18_03485</name>
</gene>
<keyword evidence="2 5" id="KW-0808">Transferase</keyword>
<evidence type="ECO:0000256" key="2">
    <source>
        <dbReference type="ARBA" id="ARBA00022679"/>
    </source>
</evidence>